<sequence>MDRSGIQKEAGLGEFRAPRTSVDARSEAHDNVHPLKDPETGKTPQENTITDLVKNILQESKWELIVDEHGYDSLDDVIADHLRAGTDLMERYKGNVKKVARIITDAIISDGGFVKKVGQAESDDLESITQAQR</sequence>
<dbReference type="AlphaFoldDB" id="A0A2M6W1J2"/>
<evidence type="ECO:0000313" key="2">
    <source>
        <dbReference type="EMBL" id="PIT86653.1"/>
    </source>
</evidence>
<proteinExistence type="predicted"/>
<name>A0A2M6W1J2_9BACT</name>
<evidence type="ECO:0000313" key="3">
    <source>
        <dbReference type="Proteomes" id="UP000229362"/>
    </source>
</evidence>
<dbReference type="EMBL" id="PFBZ01000082">
    <property type="protein sequence ID" value="PIT86653.1"/>
    <property type="molecule type" value="Genomic_DNA"/>
</dbReference>
<dbReference type="Proteomes" id="UP000229362">
    <property type="component" value="Unassembled WGS sequence"/>
</dbReference>
<feature type="compositionally biased region" description="Basic and acidic residues" evidence="1">
    <location>
        <begin position="22"/>
        <end position="40"/>
    </location>
</feature>
<feature type="region of interest" description="Disordered" evidence="1">
    <location>
        <begin position="1"/>
        <end position="46"/>
    </location>
</feature>
<evidence type="ECO:0000256" key="1">
    <source>
        <dbReference type="SAM" id="MobiDB-lite"/>
    </source>
</evidence>
<gene>
    <name evidence="2" type="ORF">COU33_01935</name>
</gene>
<comment type="caution">
    <text evidence="2">The sequence shown here is derived from an EMBL/GenBank/DDBJ whole genome shotgun (WGS) entry which is preliminary data.</text>
</comment>
<reference evidence="3" key="1">
    <citation type="submission" date="2017-09" db="EMBL/GenBank/DDBJ databases">
        <title>Depth-based differentiation of microbial function through sediment-hosted aquifers and enrichment of novel symbionts in the deep terrestrial subsurface.</title>
        <authorList>
            <person name="Probst A.J."/>
            <person name="Ladd B."/>
            <person name="Jarett J.K."/>
            <person name="Geller-Mcgrath D.E."/>
            <person name="Sieber C.M.K."/>
            <person name="Emerson J.B."/>
            <person name="Anantharaman K."/>
            <person name="Thomas B.C."/>
            <person name="Malmstrom R."/>
            <person name="Stieglmeier M."/>
            <person name="Klingl A."/>
            <person name="Woyke T."/>
            <person name="Ryan C.M."/>
            <person name="Banfield J.F."/>
        </authorList>
    </citation>
    <scope>NUCLEOTIDE SEQUENCE [LARGE SCALE GENOMIC DNA]</scope>
</reference>
<protein>
    <submittedName>
        <fullName evidence="2">Uncharacterized protein</fullName>
    </submittedName>
</protein>
<accession>A0A2M6W1J2</accession>
<organism evidence="2 3">
    <name type="scientific">Candidatus Magasanikbacteria bacterium CG10_big_fil_rev_8_21_14_0_10_43_6</name>
    <dbReference type="NCBI Taxonomy" id="1974650"/>
    <lineage>
        <taxon>Bacteria</taxon>
        <taxon>Candidatus Magasanikiibacteriota</taxon>
    </lineage>
</organism>